<reference evidence="3 4" key="1">
    <citation type="submission" date="2020-02" db="EMBL/GenBank/DDBJ databases">
        <title>Genome sequencing for Kineobactrum sp. M2.</title>
        <authorList>
            <person name="Park S.-J."/>
        </authorList>
    </citation>
    <scope>NUCLEOTIDE SEQUENCE [LARGE SCALE GENOMIC DNA]</scope>
    <source>
        <strain evidence="3 4">M2</strain>
    </source>
</reference>
<feature type="domain" description="DUF7933" evidence="2">
    <location>
        <begin position="21"/>
        <end position="135"/>
    </location>
</feature>
<dbReference type="KEGG" id="kim:G3T16_08050"/>
<dbReference type="AlphaFoldDB" id="A0A6C0U0C2"/>
<evidence type="ECO:0000259" key="2">
    <source>
        <dbReference type="Pfam" id="PF25564"/>
    </source>
</evidence>
<dbReference type="Proteomes" id="UP000477680">
    <property type="component" value="Chromosome"/>
</dbReference>
<protein>
    <recommendedName>
        <fullName evidence="2">DUF7933 domain-containing protein</fullName>
    </recommendedName>
</protein>
<dbReference type="Pfam" id="PF25564">
    <property type="entry name" value="DUF7933"/>
    <property type="match status" value="1"/>
</dbReference>
<keyword evidence="4" id="KW-1185">Reference proteome</keyword>
<dbReference type="RefSeq" id="WP_163494597.1">
    <property type="nucleotide sequence ID" value="NZ_CP048711.1"/>
</dbReference>
<proteinExistence type="predicted"/>
<dbReference type="InterPro" id="IPR057693">
    <property type="entry name" value="DUF7933"/>
</dbReference>
<sequence>MALLAAGVLASGGATADLNAGFTPAIIQLGAAARLDYTIVADGEVGRRGLGFSAELPAGLALADPALNQISCPGFVEAPAGGDTLVISELSLAAGQSCQISVHVEALAAGNYSVTSSELSGAGAPDPPATAELQVVVNQALLGITYSQASARWGTGCGSAMSWTTPRAAFFLT</sequence>
<organism evidence="3 4">
    <name type="scientific">Kineobactrum salinum</name>
    <dbReference type="NCBI Taxonomy" id="2708301"/>
    <lineage>
        <taxon>Bacteria</taxon>
        <taxon>Pseudomonadati</taxon>
        <taxon>Pseudomonadota</taxon>
        <taxon>Gammaproteobacteria</taxon>
        <taxon>Cellvibrionales</taxon>
        <taxon>Halieaceae</taxon>
        <taxon>Kineobactrum</taxon>
    </lineage>
</organism>
<evidence type="ECO:0000313" key="3">
    <source>
        <dbReference type="EMBL" id="QIB65358.1"/>
    </source>
</evidence>
<evidence type="ECO:0000313" key="4">
    <source>
        <dbReference type="Proteomes" id="UP000477680"/>
    </source>
</evidence>
<keyword evidence="1" id="KW-0732">Signal</keyword>
<accession>A0A6C0U0C2</accession>
<name>A0A6C0U0C2_9GAMM</name>
<feature type="signal peptide" evidence="1">
    <location>
        <begin position="1"/>
        <end position="16"/>
    </location>
</feature>
<gene>
    <name evidence="3" type="ORF">G3T16_08050</name>
</gene>
<dbReference type="EMBL" id="CP048711">
    <property type="protein sequence ID" value="QIB65358.1"/>
    <property type="molecule type" value="Genomic_DNA"/>
</dbReference>
<evidence type="ECO:0000256" key="1">
    <source>
        <dbReference type="SAM" id="SignalP"/>
    </source>
</evidence>
<feature type="chain" id="PRO_5025372031" description="DUF7933 domain-containing protein" evidence="1">
    <location>
        <begin position="17"/>
        <end position="173"/>
    </location>
</feature>